<evidence type="ECO:0000313" key="1">
    <source>
        <dbReference type="EMBL" id="KAK9816693.1"/>
    </source>
</evidence>
<accession>A0AAW1Q2Y8</accession>
<dbReference type="GO" id="GO:0003993">
    <property type="term" value="F:acid phosphatase activity"/>
    <property type="evidence" value="ECO:0007669"/>
    <property type="project" value="TreeGrafter"/>
</dbReference>
<comment type="caution">
    <text evidence="1">The sequence shown here is derived from an EMBL/GenBank/DDBJ whole genome shotgun (WGS) entry which is preliminary data.</text>
</comment>
<dbReference type="SUPFAM" id="SSF56784">
    <property type="entry name" value="HAD-like"/>
    <property type="match status" value="1"/>
</dbReference>
<name>A0AAW1Q2Y8_9CHLO</name>
<dbReference type="InterPro" id="IPR010033">
    <property type="entry name" value="HAD_SF_ppase_IIIC"/>
</dbReference>
<sequence length="186" mass="20657">MGRSQPANRAAEANGKSAYQQAMQVLQAAADLPDLVVFDLDYCLWPFWCEMYSVDDEPSLYPQSKAVLEALRDQNVPLALASRTPTPHVARSFLNKLGLPPFFVSIQLIPASSGFDQSSAQKDQAHFPKLLRDIGTPYKRMLFFDDEHKNVARVSKLGVTSILVSTSTGITVEVLQKGLQQFARQQ</sequence>
<dbReference type="NCBIfam" id="TIGR01681">
    <property type="entry name" value="HAD-SF-IIIC"/>
    <property type="match status" value="1"/>
</dbReference>
<protein>
    <recommendedName>
        <fullName evidence="3">Magnesium-dependent phosphatase 1</fullName>
    </recommendedName>
</protein>
<gene>
    <name evidence="1" type="ORF">WJX72_003782</name>
</gene>
<dbReference type="AlphaFoldDB" id="A0AAW1Q2Y8"/>
<evidence type="ECO:0008006" key="3">
    <source>
        <dbReference type="Google" id="ProtNLM"/>
    </source>
</evidence>
<organism evidence="1 2">
    <name type="scientific">[Myrmecia] bisecta</name>
    <dbReference type="NCBI Taxonomy" id="41462"/>
    <lineage>
        <taxon>Eukaryota</taxon>
        <taxon>Viridiplantae</taxon>
        <taxon>Chlorophyta</taxon>
        <taxon>core chlorophytes</taxon>
        <taxon>Trebouxiophyceae</taxon>
        <taxon>Trebouxiales</taxon>
        <taxon>Trebouxiaceae</taxon>
        <taxon>Myrmecia</taxon>
    </lineage>
</organism>
<proteinExistence type="predicted"/>
<dbReference type="Pfam" id="PF12689">
    <property type="entry name" value="Acid_PPase"/>
    <property type="match status" value="2"/>
</dbReference>
<dbReference type="PANTHER" id="PTHR17901:SF14">
    <property type="entry name" value="MAGNESIUM-DEPENDENT PHOSPHATASE 1"/>
    <property type="match status" value="1"/>
</dbReference>
<evidence type="ECO:0000313" key="2">
    <source>
        <dbReference type="Proteomes" id="UP001489004"/>
    </source>
</evidence>
<dbReference type="PANTHER" id="PTHR17901">
    <property type="entry name" value="MAGNESIUM-DEPENDENT PHOSPHATASE 1 MDP1"/>
    <property type="match status" value="1"/>
</dbReference>
<dbReference type="EMBL" id="JALJOR010000005">
    <property type="protein sequence ID" value="KAK9816693.1"/>
    <property type="molecule type" value="Genomic_DNA"/>
</dbReference>
<dbReference type="Gene3D" id="3.40.50.1000">
    <property type="entry name" value="HAD superfamily/HAD-like"/>
    <property type="match status" value="1"/>
</dbReference>
<reference evidence="1 2" key="1">
    <citation type="journal article" date="2024" name="Nat. Commun.">
        <title>Phylogenomics reveals the evolutionary origins of lichenization in chlorophyte algae.</title>
        <authorList>
            <person name="Puginier C."/>
            <person name="Libourel C."/>
            <person name="Otte J."/>
            <person name="Skaloud P."/>
            <person name="Haon M."/>
            <person name="Grisel S."/>
            <person name="Petersen M."/>
            <person name="Berrin J.G."/>
            <person name="Delaux P.M."/>
            <person name="Dal Grande F."/>
            <person name="Keller J."/>
        </authorList>
    </citation>
    <scope>NUCLEOTIDE SEQUENCE [LARGE SCALE GENOMIC DNA]</scope>
    <source>
        <strain evidence="1 2">SAG 2043</strain>
    </source>
</reference>
<keyword evidence="2" id="KW-1185">Reference proteome</keyword>
<dbReference type="SFLD" id="SFLDG01131">
    <property type="entry name" value="C1.5.2:_MDP_Like"/>
    <property type="match status" value="1"/>
</dbReference>
<dbReference type="InterPro" id="IPR036412">
    <property type="entry name" value="HAD-like_sf"/>
</dbReference>
<dbReference type="SFLD" id="SFLDG01129">
    <property type="entry name" value="C1.5:_HAD__Beta-PGM__Phosphata"/>
    <property type="match status" value="1"/>
</dbReference>
<dbReference type="SFLD" id="SFLDS00003">
    <property type="entry name" value="Haloacid_Dehalogenase"/>
    <property type="match status" value="1"/>
</dbReference>
<dbReference type="Proteomes" id="UP001489004">
    <property type="component" value="Unassembled WGS sequence"/>
</dbReference>
<dbReference type="InterPro" id="IPR023214">
    <property type="entry name" value="HAD_sf"/>
</dbReference>
<dbReference type="InterPro" id="IPR010036">
    <property type="entry name" value="MDP_1_eu_arc"/>
</dbReference>